<keyword evidence="1" id="KW-0472">Membrane</keyword>
<keyword evidence="1" id="KW-1133">Transmembrane helix</keyword>
<feature type="transmembrane region" description="Helical" evidence="1">
    <location>
        <begin position="51"/>
        <end position="73"/>
    </location>
</feature>
<dbReference type="InterPro" id="IPR025058">
    <property type="entry name" value="DUF3995"/>
</dbReference>
<dbReference type="Proteomes" id="UP000549911">
    <property type="component" value="Unassembled WGS sequence"/>
</dbReference>
<evidence type="ECO:0000313" key="2">
    <source>
        <dbReference type="EMBL" id="NYE38381.1"/>
    </source>
</evidence>
<name>A0A7Y9KR56_9ACTN</name>
<feature type="transmembrane region" description="Helical" evidence="1">
    <location>
        <begin position="12"/>
        <end position="31"/>
    </location>
</feature>
<reference evidence="2 3" key="1">
    <citation type="submission" date="2020-07" db="EMBL/GenBank/DDBJ databases">
        <authorList>
            <person name="Partida-Martinez L."/>
            <person name="Huntemann M."/>
            <person name="Clum A."/>
            <person name="Wang J."/>
            <person name="Palaniappan K."/>
            <person name="Ritter S."/>
            <person name="Chen I.-M."/>
            <person name="Stamatis D."/>
            <person name="Reddy T."/>
            <person name="O'Malley R."/>
            <person name="Daum C."/>
            <person name="Shapiro N."/>
            <person name="Ivanova N."/>
            <person name="Kyrpides N."/>
            <person name="Woyke T."/>
        </authorList>
    </citation>
    <scope>NUCLEOTIDE SEQUENCE [LARGE SCALE GENOMIC DNA]</scope>
    <source>
        <strain evidence="2 3">AT2.17</strain>
    </source>
</reference>
<keyword evidence="1" id="KW-0812">Transmembrane</keyword>
<keyword evidence="3" id="KW-1185">Reference proteome</keyword>
<reference evidence="2 3" key="2">
    <citation type="submission" date="2020-08" db="EMBL/GenBank/DDBJ databases">
        <title>The Agave Microbiome: Exploring the role of microbial communities in plant adaptations to desert environments.</title>
        <authorList>
            <person name="Partida-Martinez L.P."/>
        </authorList>
    </citation>
    <scope>NUCLEOTIDE SEQUENCE [LARGE SCALE GENOMIC DNA]</scope>
    <source>
        <strain evidence="2 3">AT2.17</strain>
    </source>
</reference>
<sequence length="165" mass="17337">MTGPVGTGRAALLVAGLLGTLHAGFSLYWGLGGGWLVETLGTRIVEAFAGWEWALVPIGVVKLVAAWFPMVVARRGWPARRLVRAACWVGALVLLAWGGLNTVVGNLVLAGAIVPDGGFDRPGMVGHAYLWDPLFAAWGCALLVAMVVTRRPSPAGPDRSLPTRS</sequence>
<evidence type="ECO:0000313" key="3">
    <source>
        <dbReference type="Proteomes" id="UP000549911"/>
    </source>
</evidence>
<organism evidence="2 3">
    <name type="scientific">Nocardioides cavernae</name>
    <dbReference type="NCBI Taxonomy" id="1921566"/>
    <lineage>
        <taxon>Bacteria</taxon>
        <taxon>Bacillati</taxon>
        <taxon>Actinomycetota</taxon>
        <taxon>Actinomycetes</taxon>
        <taxon>Propionibacteriales</taxon>
        <taxon>Nocardioidaceae</taxon>
        <taxon>Nocardioides</taxon>
    </lineage>
</organism>
<dbReference type="Pfam" id="PF13160">
    <property type="entry name" value="DUF3995"/>
    <property type="match status" value="1"/>
</dbReference>
<comment type="caution">
    <text evidence="2">The sequence shown here is derived from an EMBL/GenBank/DDBJ whole genome shotgun (WGS) entry which is preliminary data.</text>
</comment>
<feature type="transmembrane region" description="Helical" evidence="1">
    <location>
        <begin position="85"/>
        <end position="109"/>
    </location>
</feature>
<proteinExistence type="predicted"/>
<dbReference type="AlphaFoldDB" id="A0A7Y9KR56"/>
<dbReference type="EMBL" id="JACCBW010000004">
    <property type="protein sequence ID" value="NYE38381.1"/>
    <property type="molecule type" value="Genomic_DNA"/>
</dbReference>
<accession>A0A7Y9KR56</accession>
<feature type="transmembrane region" description="Helical" evidence="1">
    <location>
        <begin position="129"/>
        <end position="149"/>
    </location>
</feature>
<evidence type="ECO:0008006" key="4">
    <source>
        <dbReference type="Google" id="ProtNLM"/>
    </source>
</evidence>
<protein>
    <recommendedName>
        <fullName evidence="4">DUF3995 domain-containing protein</fullName>
    </recommendedName>
</protein>
<dbReference type="RefSeq" id="WP_179621004.1">
    <property type="nucleotide sequence ID" value="NZ_JACCBW010000004.1"/>
</dbReference>
<evidence type="ECO:0000256" key="1">
    <source>
        <dbReference type="SAM" id="Phobius"/>
    </source>
</evidence>
<gene>
    <name evidence="2" type="ORF">F4692_003529</name>
</gene>